<protein>
    <submittedName>
        <fullName evidence="9">ABC transporter permease</fullName>
    </submittedName>
</protein>
<evidence type="ECO:0000313" key="9">
    <source>
        <dbReference type="EMBL" id="AOT71523.1"/>
    </source>
</evidence>
<dbReference type="OrthoDB" id="1694171at2"/>
<feature type="transmembrane region" description="Helical" evidence="7">
    <location>
        <begin position="371"/>
        <end position="391"/>
    </location>
</feature>
<evidence type="ECO:0000259" key="8">
    <source>
        <dbReference type="Pfam" id="PF02687"/>
    </source>
</evidence>
<dbReference type="AlphaFoldDB" id="A0A1D8GKU1"/>
<evidence type="ECO:0000313" key="10">
    <source>
        <dbReference type="Proteomes" id="UP000095743"/>
    </source>
</evidence>
<dbReference type="STRING" id="1424294.Gferi_19500"/>
<gene>
    <name evidence="9" type="ORF">Gferi_19500</name>
</gene>
<dbReference type="KEGG" id="gfe:Gferi_19500"/>
<evidence type="ECO:0000256" key="2">
    <source>
        <dbReference type="ARBA" id="ARBA00022475"/>
    </source>
</evidence>
<evidence type="ECO:0000256" key="3">
    <source>
        <dbReference type="ARBA" id="ARBA00022692"/>
    </source>
</evidence>
<proteinExistence type="inferred from homology"/>
<dbReference type="Proteomes" id="UP000095743">
    <property type="component" value="Chromosome"/>
</dbReference>
<feature type="transmembrane region" description="Helical" evidence="7">
    <location>
        <begin position="25"/>
        <end position="48"/>
    </location>
</feature>
<comment type="similarity">
    <text evidence="6">Belongs to the ABC-4 integral membrane protein family.</text>
</comment>
<comment type="subcellular location">
    <subcellularLocation>
        <location evidence="1">Cell membrane</location>
        <topology evidence="1">Multi-pass membrane protein</topology>
    </subcellularLocation>
</comment>
<dbReference type="GO" id="GO:0022857">
    <property type="term" value="F:transmembrane transporter activity"/>
    <property type="evidence" value="ECO:0007669"/>
    <property type="project" value="TreeGrafter"/>
</dbReference>
<keyword evidence="4 7" id="KW-1133">Transmembrane helix</keyword>
<dbReference type="RefSeq" id="WP_069979461.1">
    <property type="nucleotide sequence ID" value="NZ_CP017269.1"/>
</dbReference>
<feature type="transmembrane region" description="Helical" evidence="7">
    <location>
        <begin position="445"/>
        <end position="467"/>
    </location>
</feature>
<dbReference type="Pfam" id="PF02687">
    <property type="entry name" value="FtsX"/>
    <property type="match status" value="2"/>
</dbReference>
<feature type="domain" description="ABC3 transporter permease C-terminal" evidence="8">
    <location>
        <begin position="759"/>
        <end position="875"/>
    </location>
</feature>
<evidence type="ECO:0000256" key="4">
    <source>
        <dbReference type="ARBA" id="ARBA00022989"/>
    </source>
</evidence>
<reference evidence="9 10" key="1">
    <citation type="submission" date="2016-09" db="EMBL/GenBank/DDBJ databases">
        <title>Genomic analysis reveals versatility of anaerobic energy metabolism of Geosporobacter ferrireducens IRF9 of phylum Firmicutes.</title>
        <authorList>
            <person name="Kim S.-J."/>
        </authorList>
    </citation>
    <scope>NUCLEOTIDE SEQUENCE [LARGE SCALE GENOMIC DNA]</scope>
    <source>
        <strain evidence="9 10">IRF9</strain>
    </source>
</reference>
<feature type="transmembrane region" description="Helical" evidence="7">
    <location>
        <begin position="803"/>
        <end position="826"/>
    </location>
</feature>
<keyword evidence="3 7" id="KW-0812">Transmembrane</keyword>
<keyword evidence="2" id="KW-1003">Cell membrane</keyword>
<accession>A0A1D8GKU1</accession>
<organism evidence="9 10">
    <name type="scientific">Geosporobacter ferrireducens</name>
    <dbReference type="NCBI Taxonomy" id="1424294"/>
    <lineage>
        <taxon>Bacteria</taxon>
        <taxon>Bacillati</taxon>
        <taxon>Bacillota</taxon>
        <taxon>Clostridia</taxon>
        <taxon>Peptostreptococcales</taxon>
        <taxon>Thermotaleaceae</taxon>
        <taxon>Geosporobacter</taxon>
    </lineage>
</organism>
<dbReference type="GO" id="GO:0005886">
    <property type="term" value="C:plasma membrane"/>
    <property type="evidence" value="ECO:0007669"/>
    <property type="project" value="UniProtKB-SubCell"/>
</dbReference>
<evidence type="ECO:0000256" key="6">
    <source>
        <dbReference type="ARBA" id="ARBA00038076"/>
    </source>
</evidence>
<dbReference type="EMBL" id="CP017269">
    <property type="protein sequence ID" value="AOT71523.1"/>
    <property type="molecule type" value="Genomic_DNA"/>
</dbReference>
<dbReference type="InterPro" id="IPR050250">
    <property type="entry name" value="Macrolide_Exporter_MacB"/>
</dbReference>
<feature type="transmembrane region" description="Helical" evidence="7">
    <location>
        <begin position="752"/>
        <end position="782"/>
    </location>
</feature>
<dbReference type="PANTHER" id="PTHR30572">
    <property type="entry name" value="MEMBRANE COMPONENT OF TRANSPORTER-RELATED"/>
    <property type="match status" value="1"/>
</dbReference>
<evidence type="ECO:0000256" key="7">
    <source>
        <dbReference type="SAM" id="Phobius"/>
    </source>
</evidence>
<evidence type="ECO:0000256" key="5">
    <source>
        <dbReference type="ARBA" id="ARBA00023136"/>
    </source>
</evidence>
<feature type="transmembrane region" description="Helical" evidence="7">
    <location>
        <begin position="331"/>
        <end position="351"/>
    </location>
</feature>
<sequence length="885" mass="98689">MNVANRKCIRQLSIKSMKAAKTRNIIAIIAIALTTVLFTSLFTVALSINRSIQEANFRQVGGWSHGTFKYMTEEQFNELKTDPLIKRYGLRRFVGMSSDAPFNKSHVEVGHSDANQAHWMYCDPVEGHLPAEDTNEAATDTRMLELLGVEPVLGNQFTLTFNVDGTKITETFTLCGWWEYDEAIVANHVLIPNSRAQAIYNQVGIGNGIGTDGMTGSWNLDVMVGSSLHIERDMDKILENHGYQRESRSAGSNYVSIGINWGYTGSQLSDNIDPITTIAIVGLLLIIIFTGYLIIYNVFQISVSNDIRFYGLLKTIGTTGRQLRRIIRQQALLLSLVGIPLGLLIGYGIGIKLTPVLLSRLNGVVQDTVSASPLIFIGSAAFALITVMISCRRPGHMAARVSPVEAVRYTEGTGNKKSIRKAQSGASLPKMAWANLGRSRSKTTVTVISLSLAVVLFNMTITFTNGFDMDKYLSKMASDFILADAVYFQVGSFWDSDHALPEGVVSMMKTQPGIEAGGRVYGKCSTVEEFVTEDYYRAMNSKWNDKETLDHAVAFMEKNEEGLLADRVQLYGMERYAIDKLRVLEGDLSKLYEPGGRYVAAVYSENDYGNPNLNSHWAKLGDTVTLRFVTEYEYYAPNTGEILDPNNIPDDQAYRYRAKTYQDIDYEVAALICVPHSLSYRYYGADEFVMNDQTFIRDTGTNSVMYYACDTKDESTAAMEAFLSDLTNEQMPQFDYESKATYAEEFDSFRNMFLMLGGVLSFIIGLVGVLNFLNAILTGILIRRREFAVLQSIGMTGKQLKTMLICEGLYYALGAVVVSLMLSVVFGPLLSNVLGSMFWFFTYRFTVLPILCVAPIFVILGITLPLTVYRAVSKYSIVERLRETE</sequence>
<feature type="transmembrane region" description="Helical" evidence="7">
    <location>
        <begin position="846"/>
        <end position="872"/>
    </location>
</feature>
<feature type="domain" description="ABC3 transporter permease C-terminal" evidence="8">
    <location>
        <begin position="283"/>
        <end position="391"/>
    </location>
</feature>
<evidence type="ECO:0000256" key="1">
    <source>
        <dbReference type="ARBA" id="ARBA00004651"/>
    </source>
</evidence>
<name>A0A1D8GKU1_9FIRM</name>
<dbReference type="InterPro" id="IPR003838">
    <property type="entry name" value="ABC3_permease_C"/>
</dbReference>
<keyword evidence="10" id="KW-1185">Reference proteome</keyword>
<dbReference type="PANTHER" id="PTHR30572:SF4">
    <property type="entry name" value="ABC TRANSPORTER PERMEASE YTRF"/>
    <property type="match status" value="1"/>
</dbReference>
<feature type="transmembrane region" description="Helical" evidence="7">
    <location>
        <begin position="278"/>
        <end position="299"/>
    </location>
</feature>
<keyword evidence="5 7" id="KW-0472">Membrane</keyword>